<evidence type="ECO:0000256" key="6">
    <source>
        <dbReference type="SAM" id="Coils"/>
    </source>
</evidence>
<sequence>MSNNKSNRHSNADSSRRGEPPVDLEYQFIMRFPPEPAKMLRELLQSGAPLKDRLSIKLDNNPNDNDIRYGEVRFDHWFFHSKLVDLPTIVESLKTIDNKSFYKTADICQMLLCREEEDLSKDEDDTTVQKKKKDPNKVDKKFLWPHGITPPVKNVRKKRFRKTLKKKYVEAPEIEKEVKRLLRVDNDAIKVKWEVICDDEDTTKTNKVITNSGTVKGHDGNNGNSMENIENMEQDIFGGAVSDSEDDDDEQRINVEIDETSRLSADSRISDSNSMQVGYSERSRPDSNANNCNELVTEFSRDMFQSRSNDDNTEQKIPKVENPFHSEYIIPDNYCDVPVSAEKDSIQMRLDALRAELASIRDQKQQQEISIENVENTTLRERIQSNLNHLATLEAQKMQEIQNLENV</sequence>
<dbReference type="Pfam" id="PF04658">
    <property type="entry name" value="TAFII55_N"/>
    <property type="match status" value="1"/>
</dbReference>
<dbReference type="CDD" id="cd08047">
    <property type="entry name" value="TAF7"/>
    <property type="match status" value="1"/>
</dbReference>
<feature type="region of interest" description="Disordered" evidence="7">
    <location>
        <begin position="261"/>
        <end position="290"/>
    </location>
</feature>
<dbReference type="InterPro" id="IPR006751">
    <property type="entry name" value="TAFII55_prot_cons_reg"/>
</dbReference>
<dbReference type="EMBL" id="JACMRX010000006">
    <property type="protein sequence ID" value="KAF7988063.1"/>
    <property type="molecule type" value="Genomic_DNA"/>
</dbReference>
<dbReference type="PANTHER" id="PTHR12228:SF0">
    <property type="entry name" value="TATA-BOX BINDING PROTEIN ASSOCIATED FACTOR 7"/>
    <property type="match status" value="1"/>
</dbReference>
<dbReference type="SMART" id="SM01370">
    <property type="entry name" value="TAFII55_N"/>
    <property type="match status" value="1"/>
</dbReference>
<keyword evidence="10" id="KW-1185">Reference proteome</keyword>
<dbReference type="GO" id="GO:0016251">
    <property type="term" value="F:RNA polymerase II general transcription initiation factor activity"/>
    <property type="evidence" value="ECO:0007669"/>
    <property type="project" value="TreeGrafter"/>
</dbReference>
<comment type="caution">
    <text evidence="9">The sequence shown here is derived from an EMBL/GenBank/DDBJ whole genome shotgun (WGS) entry which is preliminary data.</text>
</comment>
<dbReference type="Proteomes" id="UP000639338">
    <property type="component" value="Unassembled WGS sequence"/>
</dbReference>
<dbReference type="OrthoDB" id="153872at2759"/>
<name>A0A834XJ17_APHGI</name>
<gene>
    <name evidence="9" type="ORF">HCN44_007557</name>
</gene>
<feature type="region of interest" description="Disordered" evidence="7">
    <location>
        <begin position="1"/>
        <end position="22"/>
    </location>
</feature>
<keyword evidence="4" id="KW-0804">Transcription</keyword>
<evidence type="ECO:0000256" key="5">
    <source>
        <dbReference type="ARBA" id="ARBA00023242"/>
    </source>
</evidence>
<keyword evidence="6" id="KW-0175">Coiled coil</keyword>
<dbReference type="InterPro" id="IPR037817">
    <property type="entry name" value="TAF7"/>
</dbReference>
<evidence type="ECO:0000256" key="3">
    <source>
        <dbReference type="ARBA" id="ARBA00023015"/>
    </source>
</evidence>
<evidence type="ECO:0000256" key="7">
    <source>
        <dbReference type="SAM" id="MobiDB-lite"/>
    </source>
</evidence>
<evidence type="ECO:0000259" key="8">
    <source>
        <dbReference type="SMART" id="SM01370"/>
    </source>
</evidence>
<keyword evidence="5" id="KW-0539">Nucleus</keyword>
<dbReference type="AlphaFoldDB" id="A0A834XJ17"/>
<evidence type="ECO:0000256" key="2">
    <source>
        <dbReference type="ARBA" id="ARBA00009368"/>
    </source>
</evidence>
<evidence type="ECO:0000313" key="10">
    <source>
        <dbReference type="Proteomes" id="UP000639338"/>
    </source>
</evidence>
<proteinExistence type="inferred from homology"/>
<organism evidence="9 10">
    <name type="scientific">Aphidius gifuensis</name>
    <name type="common">Parasitoid wasp</name>
    <dbReference type="NCBI Taxonomy" id="684658"/>
    <lineage>
        <taxon>Eukaryota</taxon>
        <taxon>Metazoa</taxon>
        <taxon>Ecdysozoa</taxon>
        <taxon>Arthropoda</taxon>
        <taxon>Hexapoda</taxon>
        <taxon>Insecta</taxon>
        <taxon>Pterygota</taxon>
        <taxon>Neoptera</taxon>
        <taxon>Endopterygota</taxon>
        <taxon>Hymenoptera</taxon>
        <taxon>Apocrita</taxon>
        <taxon>Ichneumonoidea</taxon>
        <taxon>Braconidae</taxon>
        <taxon>Aphidiinae</taxon>
        <taxon>Aphidius</taxon>
    </lineage>
</organism>
<protein>
    <recommendedName>
        <fullName evidence="8">TAFII55 protein conserved region domain-containing protein</fullName>
    </recommendedName>
</protein>
<keyword evidence="3" id="KW-0805">Transcription regulation</keyword>
<evidence type="ECO:0000313" key="9">
    <source>
        <dbReference type="EMBL" id="KAF7988063.1"/>
    </source>
</evidence>
<accession>A0A834XJ17</accession>
<evidence type="ECO:0000256" key="4">
    <source>
        <dbReference type="ARBA" id="ARBA00023163"/>
    </source>
</evidence>
<evidence type="ECO:0000256" key="1">
    <source>
        <dbReference type="ARBA" id="ARBA00004123"/>
    </source>
</evidence>
<dbReference type="PANTHER" id="PTHR12228">
    <property type="entry name" value="TRANSCRIPTION INITIATION FACTOR TFIID 55 KD SUBUNIT-RELATED"/>
    <property type="match status" value="1"/>
</dbReference>
<feature type="compositionally biased region" description="Basic and acidic residues" evidence="7">
    <location>
        <begin position="10"/>
        <end position="20"/>
    </location>
</feature>
<feature type="coiled-coil region" evidence="6">
    <location>
        <begin position="343"/>
        <end position="377"/>
    </location>
</feature>
<dbReference type="GO" id="GO:0005669">
    <property type="term" value="C:transcription factor TFIID complex"/>
    <property type="evidence" value="ECO:0007669"/>
    <property type="project" value="InterPro"/>
</dbReference>
<comment type="similarity">
    <text evidence="2">Belongs to the TAF7 family.</text>
</comment>
<comment type="subcellular location">
    <subcellularLocation>
        <location evidence="1">Nucleus</location>
    </subcellularLocation>
</comment>
<feature type="domain" description="TAFII55 protein conserved region" evidence="8">
    <location>
        <begin position="24"/>
        <end position="190"/>
    </location>
</feature>
<reference evidence="9 10" key="1">
    <citation type="submission" date="2020-08" db="EMBL/GenBank/DDBJ databases">
        <title>Aphidius gifuensis genome sequencing and assembly.</title>
        <authorList>
            <person name="Du Z."/>
        </authorList>
    </citation>
    <scope>NUCLEOTIDE SEQUENCE [LARGE SCALE GENOMIC DNA]</scope>
    <source>
        <strain evidence="9">YNYX2018</strain>
        <tissue evidence="9">Adults</tissue>
    </source>
</reference>
<dbReference type="GO" id="GO:0051123">
    <property type="term" value="P:RNA polymerase II preinitiation complex assembly"/>
    <property type="evidence" value="ECO:0007669"/>
    <property type="project" value="TreeGrafter"/>
</dbReference>